<name>A0AAE3J9Y9_9FIRM</name>
<keyword evidence="1" id="KW-0175">Coiled coil</keyword>
<organism evidence="2 3">
    <name type="scientific">Hominilimicola fabiformis</name>
    <dbReference type="NCBI Taxonomy" id="2885356"/>
    <lineage>
        <taxon>Bacteria</taxon>
        <taxon>Bacillati</taxon>
        <taxon>Bacillota</taxon>
        <taxon>Clostridia</taxon>
        <taxon>Eubacteriales</taxon>
        <taxon>Oscillospiraceae</taxon>
        <taxon>Hominilimicola</taxon>
    </lineage>
</organism>
<dbReference type="Proteomes" id="UP001198242">
    <property type="component" value="Unassembled WGS sequence"/>
</dbReference>
<dbReference type="EMBL" id="JAJEQM010000014">
    <property type="protein sequence ID" value="MCC2211209.1"/>
    <property type="molecule type" value="Genomic_DNA"/>
</dbReference>
<proteinExistence type="predicted"/>
<comment type="caution">
    <text evidence="2">The sequence shown here is derived from an EMBL/GenBank/DDBJ whole genome shotgun (WGS) entry which is preliminary data.</text>
</comment>
<feature type="coiled-coil region" evidence="1">
    <location>
        <begin position="3"/>
        <end position="42"/>
    </location>
</feature>
<gene>
    <name evidence="2" type="ORF">LKE05_10470</name>
</gene>
<evidence type="ECO:0000313" key="2">
    <source>
        <dbReference type="EMBL" id="MCC2211209.1"/>
    </source>
</evidence>
<keyword evidence="3" id="KW-1185">Reference proteome</keyword>
<accession>A0AAE3J9Y9</accession>
<protein>
    <submittedName>
        <fullName evidence="2">Uncharacterized protein</fullName>
    </submittedName>
</protein>
<dbReference type="AlphaFoldDB" id="A0AAE3J9Y9"/>
<reference evidence="2 3" key="1">
    <citation type="submission" date="2021-10" db="EMBL/GenBank/DDBJ databases">
        <title>Anaerobic single-cell dispensing facilitates the cultivation of human gut bacteria.</title>
        <authorList>
            <person name="Afrizal A."/>
        </authorList>
    </citation>
    <scope>NUCLEOTIDE SEQUENCE [LARGE SCALE GENOMIC DNA]</scope>
    <source>
        <strain evidence="2 3">CLA-AA-H232</strain>
    </source>
</reference>
<dbReference type="RefSeq" id="WP_308456822.1">
    <property type="nucleotide sequence ID" value="NZ_JAJEQM010000014.1"/>
</dbReference>
<evidence type="ECO:0000313" key="3">
    <source>
        <dbReference type="Proteomes" id="UP001198242"/>
    </source>
</evidence>
<evidence type="ECO:0000256" key="1">
    <source>
        <dbReference type="SAM" id="Coils"/>
    </source>
</evidence>
<sequence length="66" mass="7766">MEYKTLRERIEEQAVSNNDLSQKEIDKDLEDTLQILKELSDESALYSTSNLMRELQIIRNGYEKGE</sequence>